<dbReference type="InterPro" id="IPR000261">
    <property type="entry name" value="EH_dom"/>
</dbReference>
<reference evidence="5" key="1">
    <citation type="submission" date="2020-11" db="EMBL/GenBank/DDBJ databases">
        <authorList>
            <person name="Tran Van P."/>
        </authorList>
    </citation>
    <scope>NUCLEOTIDE SEQUENCE</scope>
</reference>
<dbReference type="InterPro" id="IPR018247">
    <property type="entry name" value="EF_Hand_1_Ca_BS"/>
</dbReference>
<dbReference type="PANTHER" id="PTHR11216:SF170">
    <property type="entry name" value="DYNAMIN ASSOCIATED PROTEIN 160, ISOFORM D"/>
    <property type="match status" value="1"/>
</dbReference>
<keyword evidence="2" id="KW-1133">Transmembrane helix</keyword>
<dbReference type="Pfam" id="PF18150">
    <property type="entry name" value="DUF5600"/>
    <property type="match status" value="1"/>
</dbReference>
<dbReference type="GO" id="GO:0016197">
    <property type="term" value="P:endosomal transport"/>
    <property type="evidence" value="ECO:0007669"/>
    <property type="project" value="TreeGrafter"/>
</dbReference>
<dbReference type="GO" id="GO:0005509">
    <property type="term" value="F:calcium ion binding"/>
    <property type="evidence" value="ECO:0007669"/>
    <property type="project" value="InterPro"/>
</dbReference>
<evidence type="ECO:0000256" key="2">
    <source>
        <dbReference type="SAM" id="Phobius"/>
    </source>
</evidence>
<dbReference type="Pfam" id="PF12763">
    <property type="entry name" value="EH"/>
    <property type="match status" value="1"/>
</dbReference>
<accession>A0A7R9DYN2</accession>
<keyword evidence="2" id="KW-0812">Transmembrane</keyword>
<dbReference type="EMBL" id="OB792717">
    <property type="protein sequence ID" value="CAD7423844.1"/>
    <property type="molecule type" value="Genomic_DNA"/>
</dbReference>
<dbReference type="GO" id="GO:0006897">
    <property type="term" value="P:endocytosis"/>
    <property type="evidence" value="ECO:0007669"/>
    <property type="project" value="TreeGrafter"/>
</dbReference>
<sequence length="363" mass="39973">MATEAVNSLGLSFDSLTLALFDSLTLALFDSLTLVLFDSLTLVLFDSLTLVLFDSLTLALFDSLTLVLFDSLTLALFDSLTLALFDSALFDSLTLALFDSLTLALFDSLTLVLLDSLTLALFDSLTLVLFDSLTLVLFDSLTLVHAYIISALRKDMPSVFGKDGKKKDLIKNLGQIYDQIQREHQISPGDFPDLKKMQCRIRLGWCGDIALRPPKRVSRETSQEIKYNLLSILPPLVNGGAFDGVQDTVSPFGYKRGEGIDAGHGEPEWIVSKERYKYDAMFDTLGPIDGKLTGAAAKSEMVKSKLPNSVLGKVWKLSDVDKDGMLDSDEFALAMHLIEIKVNGHDLPTELPEHLVPPSKRGF</sequence>
<dbReference type="InterPro" id="IPR002048">
    <property type="entry name" value="EF_hand_dom"/>
</dbReference>
<feature type="transmembrane region" description="Helical" evidence="2">
    <location>
        <begin position="128"/>
        <end position="148"/>
    </location>
</feature>
<dbReference type="SMART" id="SM00027">
    <property type="entry name" value="EH"/>
    <property type="match status" value="1"/>
</dbReference>
<evidence type="ECO:0000256" key="1">
    <source>
        <dbReference type="ARBA" id="ARBA00022837"/>
    </source>
</evidence>
<feature type="transmembrane region" description="Helical" evidence="2">
    <location>
        <begin position="101"/>
        <end position="122"/>
    </location>
</feature>
<dbReference type="PROSITE" id="PS50222">
    <property type="entry name" value="EF_HAND_2"/>
    <property type="match status" value="1"/>
</dbReference>
<dbReference type="PROSITE" id="PS00018">
    <property type="entry name" value="EF_HAND_1"/>
    <property type="match status" value="1"/>
</dbReference>
<evidence type="ECO:0000259" key="3">
    <source>
        <dbReference type="PROSITE" id="PS50031"/>
    </source>
</evidence>
<dbReference type="CDD" id="cd00052">
    <property type="entry name" value="EH"/>
    <property type="match status" value="1"/>
</dbReference>
<dbReference type="InterPro" id="IPR011992">
    <property type="entry name" value="EF-hand-dom_pair"/>
</dbReference>
<proteinExistence type="predicted"/>
<dbReference type="AlphaFoldDB" id="A0A7R9DYN2"/>
<organism evidence="5">
    <name type="scientific">Timema monikensis</name>
    <dbReference type="NCBI Taxonomy" id="170555"/>
    <lineage>
        <taxon>Eukaryota</taxon>
        <taxon>Metazoa</taxon>
        <taxon>Ecdysozoa</taxon>
        <taxon>Arthropoda</taxon>
        <taxon>Hexapoda</taxon>
        <taxon>Insecta</taxon>
        <taxon>Pterygota</taxon>
        <taxon>Neoptera</taxon>
        <taxon>Polyneoptera</taxon>
        <taxon>Phasmatodea</taxon>
        <taxon>Timematodea</taxon>
        <taxon>Timematoidea</taxon>
        <taxon>Timematidae</taxon>
        <taxon>Timema</taxon>
    </lineage>
</organism>
<keyword evidence="1" id="KW-0106">Calcium</keyword>
<evidence type="ECO:0000313" key="5">
    <source>
        <dbReference type="EMBL" id="CAD7423844.1"/>
    </source>
</evidence>
<feature type="domain" description="EF-hand" evidence="4">
    <location>
        <begin position="306"/>
        <end position="341"/>
    </location>
</feature>
<dbReference type="SUPFAM" id="SSF47473">
    <property type="entry name" value="EF-hand"/>
    <property type="match status" value="1"/>
</dbReference>
<name>A0A7R9DYN2_9NEOP</name>
<dbReference type="GO" id="GO:0005886">
    <property type="term" value="C:plasma membrane"/>
    <property type="evidence" value="ECO:0007669"/>
    <property type="project" value="TreeGrafter"/>
</dbReference>
<feature type="transmembrane region" description="Helical" evidence="2">
    <location>
        <begin position="16"/>
        <end position="37"/>
    </location>
</feature>
<protein>
    <submittedName>
        <fullName evidence="5">Uncharacterized protein</fullName>
    </submittedName>
</protein>
<dbReference type="Gene3D" id="1.10.238.10">
    <property type="entry name" value="EF-hand"/>
    <property type="match status" value="1"/>
</dbReference>
<dbReference type="PANTHER" id="PTHR11216">
    <property type="entry name" value="EH DOMAIN"/>
    <property type="match status" value="1"/>
</dbReference>
<keyword evidence="2" id="KW-0472">Membrane</keyword>
<dbReference type="InterPro" id="IPR040990">
    <property type="entry name" value="DUF5600"/>
</dbReference>
<evidence type="ECO:0000259" key="4">
    <source>
        <dbReference type="PROSITE" id="PS50222"/>
    </source>
</evidence>
<feature type="domain" description="EH" evidence="3">
    <location>
        <begin position="274"/>
        <end position="362"/>
    </location>
</feature>
<dbReference type="PROSITE" id="PS50031">
    <property type="entry name" value="EH"/>
    <property type="match status" value="1"/>
</dbReference>
<dbReference type="FunFam" id="1.10.238.10:FF:000038">
    <property type="entry name" value="EH domain-containing protein 3"/>
    <property type="match status" value="1"/>
</dbReference>
<dbReference type="Gene3D" id="1.10.268.20">
    <property type="match status" value="1"/>
</dbReference>
<gene>
    <name evidence="5" type="ORF">TMSB3V08_LOCUS817</name>
</gene>
<feature type="transmembrane region" description="Helical" evidence="2">
    <location>
        <begin position="42"/>
        <end position="61"/>
    </location>
</feature>
<dbReference type="GO" id="GO:0005737">
    <property type="term" value="C:cytoplasm"/>
    <property type="evidence" value="ECO:0007669"/>
    <property type="project" value="TreeGrafter"/>
</dbReference>